<evidence type="ECO:0000259" key="4">
    <source>
        <dbReference type="PROSITE" id="PS50102"/>
    </source>
</evidence>
<feature type="region of interest" description="Disordered" evidence="3">
    <location>
        <begin position="566"/>
        <end position="589"/>
    </location>
</feature>
<keyword evidence="1 2" id="KW-0694">RNA-binding</keyword>
<feature type="compositionally biased region" description="Basic residues" evidence="3">
    <location>
        <begin position="14"/>
        <end position="38"/>
    </location>
</feature>
<feature type="compositionally biased region" description="Polar residues" evidence="3">
    <location>
        <begin position="290"/>
        <end position="337"/>
    </location>
</feature>
<dbReference type="Gene3D" id="3.30.70.330">
    <property type="match status" value="1"/>
</dbReference>
<organism evidence="5 6">
    <name type="scientific">Glossina austeni</name>
    <name type="common">Savannah tsetse fly</name>
    <dbReference type="NCBI Taxonomy" id="7395"/>
    <lineage>
        <taxon>Eukaryota</taxon>
        <taxon>Metazoa</taxon>
        <taxon>Ecdysozoa</taxon>
        <taxon>Arthropoda</taxon>
        <taxon>Hexapoda</taxon>
        <taxon>Insecta</taxon>
        <taxon>Pterygota</taxon>
        <taxon>Neoptera</taxon>
        <taxon>Endopterygota</taxon>
        <taxon>Diptera</taxon>
        <taxon>Brachycera</taxon>
        <taxon>Muscomorpha</taxon>
        <taxon>Hippoboscoidea</taxon>
        <taxon>Glossinidae</taxon>
        <taxon>Glossina</taxon>
    </lineage>
</organism>
<proteinExistence type="predicted"/>
<feature type="compositionally biased region" description="Low complexity" evidence="3">
    <location>
        <begin position="54"/>
        <end position="73"/>
    </location>
</feature>
<dbReference type="GO" id="GO:0003723">
    <property type="term" value="F:RNA binding"/>
    <property type="evidence" value="ECO:0007669"/>
    <property type="project" value="UniProtKB-UniRule"/>
</dbReference>
<feature type="region of interest" description="Disordered" evidence="3">
    <location>
        <begin position="209"/>
        <end position="343"/>
    </location>
</feature>
<protein>
    <recommendedName>
        <fullName evidence="4">RRM domain-containing protein</fullName>
    </recommendedName>
</protein>
<dbReference type="Pfam" id="PF00076">
    <property type="entry name" value="RRM_1"/>
    <property type="match status" value="1"/>
</dbReference>
<evidence type="ECO:0000313" key="5">
    <source>
        <dbReference type="EnsemblMetazoa" id="GAUT046726-PA"/>
    </source>
</evidence>
<evidence type="ECO:0000256" key="2">
    <source>
        <dbReference type="PROSITE-ProRule" id="PRU00176"/>
    </source>
</evidence>
<dbReference type="InterPro" id="IPR035979">
    <property type="entry name" value="RBD_domain_sf"/>
</dbReference>
<accession>A0A1A9VT72</accession>
<dbReference type="PROSITE" id="PS50102">
    <property type="entry name" value="RRM"/>
    <property type="match status" value="1"/>
</dbReference>
<dbReference type="InterPro" id="IPR000504">
    <property type="entry name" value="RRM_dom"/>
</dbReference>
<dbReference type="AlphaFoldDB" id="A0A1A9VT72"/>
<dbReference type="STRING" id="7395.A0A1A9VT72"/>
<dbReference type="SUPFAM" id="SSF54928">
    <property type="entry name" value="RNA-binding domain, RBD"/>
    <property type="match status" value="1"/>
</dbReference>
<dbReference type="EnsemblMetazoa" id="GAUT046726-RA">
    <property type="protein sequence ID" value="GAUT046726-PA"/>
    <property type="gene ID" value="GAUT046726"/>
</dbReference>
<evidence type="ECO:0000256" key="3">
    <source>
        <dbReference type="SAM" id="MobiDB-lite"/>
    </source>
</evidence>
<dbReference type="Proteomes" id="UP000078200">
    <property type="component" value="Unassembled WGS sequence"/>
</dbReference>
<dbReference type="SMART" id="SM00360">
    <property type="entry name" value="RRM"/>
    <property type="match status" value="1"/>
</dbReference>
<dbReference type="VEuPathDB" id="VectorBase:GAUT046726"/>
<feature type="compositionally biased region" description="Polar residues" evidence="3">
    <location>
        <begin position="39"/>
        <end position="53"/>
    </location>
</feature>
<evidence type="ECO:0000313" key="6">
    <source>
        <dbReference type="Proteomes" id="UP000078200"/>
    </source>
</evidence>
<evidence type="ECO:0000256" key="1">
    <source>
        <dbReference type="ARBA" id="ARBA00022884"/>
    </source>
</evidence>
<feature type="compositionally biased region" description="Pro residues" evidence="3">
    <location>
        <begin position="214"/>
        <end position="236"/>
    </location>
</feature>
<dbReference type="CDD" id="cd00590">
    <property type="entry name" value="RRM_SF"/>
    <property type="match status" value="1"/>
</dbReference>
<reference evidence="5" key="1">
    <citation type="submission" date="2020-05" db="UniProtKB">
        <authorList>
            <consortium name="EnsemblMetazoa"/>
        </authorList>
    </citation>
    <scope>IDENTIFICATION</scope>
    <source>
        <strain evidence="5">TTRI</strain>
    </source>
</reference>
<name>A0A1A9VT72_GLOAU</name>
<feature type="domain" description="RRM" evidence="4">
    <location>
        <begin position="467"/>
        <end position="548"/>
    </location>
</feature>
<sequence>MKQGGNYDSSGDRRYKRHQQHQQHQQHQHQPQHTRHTRSSYNNSPQLQNQQYNYSSHYKTSSSSSSGSHTYGHLHANSAYENNRLKYDYEKNKEPPYKQAKVLSKSGYYQQRASSTHQDLFNATFPHLVQTTNNDSLYSSVNQNQEMRMPSNSATCSKCCNVYCTCGLSNLTMYSLKSGSTSPLMLSNSFNYETDFTSSNTNVNSQNMWHFNQPPLPPLPCSAAPKPPPPPPPPPTADVLPVVSRDIYDHPPPLVIRTPDQLSEKSHLAAKQQAASHLVPSASLLDDSQHSGMLNHHSTPNMASRQPAITSTPNDNSINQHNNIMENETANTEPSKSSLRKCRRKTMSARYGIPKEWSRECAIQALQAEEKFSERTERAPTLVLRFPDPEVNREIVSNYSADIAYVYFMQSSASRYCTVRLKREANVQKVIETISKIPFGTGFITAELKSNPSPKPPSTKPEEVDPYTLYVGNLSSTITRNVLREHFPGCARIDIGFAVRLKKTRYAFIRYTNVDDAIQAYQNAFHTQIDNRSIICRFRRITSNSTTNGDDVEAQEEALEIHDSFENAPDGNVTHTQTQELPPSPAHEDTIDTKYNLLREIENVQKNQPHSKSQSIETQTDGSTVICCDTDDIAAHIENSKSKTVETQTDTTATEAPAVVNIKKESLDAEQNTAPTASDILGKRFEVAATTGIKPEPEEEFSLPTNRIRPTESTETNEILSLNPNLAAMHSNDVGNSSSGKLYGRSYDESIKREPNEPLIDDDIICIDDDDDDDEEEARPTNSLEAMRLQELNTIENKFIKSEVHNDSDTAPAPTTTASNGLAGERVNFIKGLYHEIRGTEKRKRIRDDLDDIFSKLNSDSEEEDVEKLLWSLK</sequence>
<dbReference type="InterPro" id="IPR012677">
    <property type="entry name" value="Nucleotide-bd_a/b_plait_sf"/>
</dbReference>
<feature type="region of interest" description="Disordered" evidence="3">
    <location>
        <begin position="1"/>
        <end position="74"/>
    </location>
</feature>
<keyword evidence="6" id="KW-1185">Reference proteome</keyword>